<evidence type="ECO:0008006" key="4">
    <source>
        <dbReference type="Google" id="ProtNLM"/>
    </source>
</evidence>
<proteinExistence type="predicted"/>
<keyword evidence="1" id="KW-1133">Transmembrane helix</keyword>
<dbReference type="InterPro" id="IPR035451">
    <property type="entry name" value="Ada-like_dom_sf"/>
</dbReference>
<dbReference type="EMBL" id="MHLI01000015">
    <property type="protein sequence ID" value="OGZ05158.1"/>
    <property type="molecule type" value="Genomic_DNA"/>
</dbReference>
<accession>A0A1G2CXC3</accession>
<protein>
    <recommendedName>
        <fullName evidence="4">Ada DNA repair metal-binding domain-containing protein</fullName>
    </recommendedName>
</protein>
<feature type="transmembrane region" description="Helical" evidence="1">
    <location>
        <begin position="20"/>
        <end position="37"/>
    </location>
</feature>
<dbReference type="Proteomes" id="UP000177122">
    <property type="component" value="Unassembled WGS sequence"/>
</dbReference>
<keyword evidence="1" id="KW-0472">Membrane</keyword>
<reference evidence="2 3" key="1">
    <citation type="journal article" date="2016" name="Nat. Commun.">
        <title>Thousands of microbial genomes shed light on interconnected biogeochemical processes in an aquifer system.</title>
        <authorList>
            <person name="Anantharaman K."/>
            <person name="Brown C.T."/>
            <person name="Hug L.A."/>
            <person name="Sharon I."/>
            <person name="Castelle C.J."/>
            <person name="Probst A.J."/>
            <person name="Thomas B.C."/>
            <person name="Singh A."/>
            <person name="Wilkins M.J."/>
            <person name="Karaoz U."/>
            <person name="Brodie E.L."/>
            <person name="Williams K.H."/>
            <person name="Hubbard S.S."/>
            <person name="Banfield J.F."/>
        </authorList>
    </citation>
    <scope>NUCLEOTIDE SEQUENCE [LARGE SCALE GENOMIC DNA]</scope>
</reference>
<name>A0A1G2CXC3_9BACT</name>
<dbReference type="AlphaFoldDB" id="A0A1G2CXC3"/>
<organism evidence="2 3">
    <name type="scientific">Candidatus Lloydbacteria bacterium RIFCSPHIGHO2_01_FULL_49_22</name>
    <dbReference type="NCBI Taxonomy" id="1798658"/>
    <lineage>
        <taxon>Bacteria</taxon>
        <taxon>Candidatus Lloydiibacteriota</taxon>
    </lineage>
</organism>
<evidence type="ECO:0000313" key="3">
    <source>
        <dbReference type="Proteomes" id="UP000177122"/>
    </source>
</evidence>
<sequence>MRLTETIQKIKHYPDLTKDTFVFLLLILVAIGSFSIGRSSMIGATKAEGLRIIDTTGKAAAIANFDTVDNSSTREPLSLSQNSALSLGGGESNSFGMYVGSRSGKTYYLPWCAGVKRIKEENKIWFSSKDDALARGYKPSIGCKGI</sequence>
<evidence type="ECO:0000256" key="1">
    <source>
        <dbReference type="SAM" id="Phobius"/>
    </source>
</evidence>
<dbReference type="Gene3D" id="3.40.10.10">
    <property type="entry name" value="DNA Methylphosphotriester Repair Domain"/>
    <property type="match status" value="1"/>
</dbReference>
<evidence type="ECO:0000313" key="2">
    <source>
        <dbReference type="EMBL" id="OGZ05158.1"/>
    </source>
</evidence>
<comment type="caution">
    <text evidence="2">The sequence shown here is derived from an EMBL/GenBank/DDBJ whole genome shotgun (WGS) entry which is preliminary data.</text>
</comment>
<dbReference type="SUPFAM" id="SSF57884">
    <property type="entry name" value="Ada DNA repair protein, N-terminal domain (N-Ada 10)"/>
    <property type="match status" value="1"/>
</dbReference>
<keyword evidence="1" id="KW-0812">Transmembrane</keyword>
<gene>
    <name evidence="2" type="ORF">A2845_02460</name>
</gene>